<dbReference type="EMBL" id="CP060036">
    <property type="protein sequence ID" value="QOT74258.1"/>
    <property type="molecule type" value="Genomic_DNA"/>
</dbReference>
<dbReference type="SUPFAM" id="SSF51905">
    <property type="entry name" value="FAD/NAD(P)-binding domain"/>
    <property type="match status" value="1"/>
</dbReference>
<dbReference type="Proteomes" id="UP000593663">
    <property type="component" value="Chromosome 2"/>
</dbReference>
<dbReference type="KEGG" id="sbar:H5V43_20030"/>
<dbReference type="InterPro" id="IPR039650">
    <property type="entry name" value="HdrA-like"/>
</dbReference>
<dbReference type="GO" id="GO:0051539">
    <property type="term" value="F:4 iron, 4 sulfur cluster binding"/>
    <property type="evidence" value="ECO:0007669"/>
    <property type="project" value="UniProtKB-KW"/>
</dbReference>
<dbReference type="GO" id="GO:0046872">
    <property type="term" value="F:metal ion binding"/>
    <property type="evidence" value="ECO:0007669"/>
    <property type="project" value="UniProtKB-KW"/>
</dbReference>
<dbReference type="PANTHER" id="PTHR43498">
    <property type="entry name" value="FERREDOXIN:COB-COM HETERODISULFIDE REDUCTASE SUBUNIT A"/>
    <property type="match status" value="1"/>
</dbReference>
<dbReference type="Pfam" id="PF12831">
    <property type="entry name" value="FAD_oxidored"/>
    <property type="match status" value="1"/>
</dbReference>
<evidence type="ECO:0000256" key="3">
    <source>
        <dbReference type="ARBA" id="ARBA00023002"/>
    </source>
</evidence>
<dbReference type="AlphaFoldDB" id="A0A4Q4IV11"/>
<reference evidence="7" key="1">
    <citation type="submission" date="2020-08" db="EMBL/GenBank/DDBJ databases">
        <title>Complete genome sequence of Sphingobium barthaii strain KK22, a high-molecular-weight polycyclic aromatic hydrocarbon-degrading soil bacterium.</title>
        <authorList>
            <person name="Mori J.F."/>
            <person name="Kanaly R.A."/>
        </authorList>
    </citation>
    <scope>NUCLEOTIDE SEQUENCE [LARGE SCALE GENOMIC DNA]</scope>
    <source>
        <strain evidence="7">KK22</strain>
    </source>
</reference>
<evidence type="ECO:0000256" key="4">
    <source>
        <dbReference type="ARBA" id="ARBA00023004"/>
    </source>
</evidence>
<evidence type="ECO:0000256" key="5">
    <source>
        <dbReference type="ARBA" id="ARBA00023014"/>
    </source>
</evidence>
<evidence type="ECO:0000313" key="7">
    <source>
        <dbReference type="Proteomes" id="UP000593663"/>
    </source>
</evidence>
<sequence>MGSIMDRRTFLAGGLAGTALAACQRDNEPRIVQSSRRPMVGRRTLRADVVVYGATPAGIVAAVSAAQMGASAIIVGGWRERQPGGMLSGGLSWTDYRDIDAFGGLARAVIERLAAAGGMPRNRYAFDPALAVPLFERMTTSAGVPMVWSDGVEDVKLVDRRISEFFLQSGRIVRGRMFIDASYEGDLMARAGVAFKVGREAADAANPLNGYRGAKNGHLVRGGRPDEDSIAPISPFWNGEGGALLPHVAAAPDLPLGAADKAVQAYCFRLTMTNRPDLRQDLPARAPDGYDESRYELLFRDLDARRRKGRIYGRDWTFARDLVKADEVAPGIYDVNNRALMSIDAVGLSHDYPQADYATREKIWKAHEAYLRGWFHAMAYGRDPRIPPGLQREVREWGLVRGRHIHPHPNDLPGWSPQLYVREARRLDNGLNWSGRDLSDVDGAEPRRKGIVAMGSYWQDSHSTRRIAVQDGAGRWGICNEGSIMLRTGGKYERSPLPMDLMLPHRDQCTNLIVPFCVAATHQAFATIRMELTSMALGEAAGRAAAMALGEDNVRDVQDVPIPGLQAALVANKGVIHGVSAFEDYRRRLKFRLNRMLGG</sequence>
<dbReference type="PANTHER" id="PTHR43498:SF1">
    <property type="entry name" value="COB--COM HETERODISULFIDE REDUCTASE IRON-SULFUR SUBUNIT A"/>
    <property type="match status" value="1"/>
</dbReference>
<keyword evidence="5" id="KW-0411">Iron-sulfur</keyword>
<keyword evidence="3" id="KW-0560">Oxidoreductase</keyword>
<dbReference type="InterPro" id="IPR036188">
    <property type="entry name" value="FAD/NAD-bd_sf"/>
</dbReference>
<keyword evidence="2" id="KW-0479">Metal-binding</keyword>
<gene>
    <name evidence="6" type="ORF">H5V43_20030</name>
</gene>
<evidence type="ECO:0000256" key="1">
    <source>
        <dbReference type="ARBA" id="ARBA00022485"/>
    </source>
</evidence>
<evidence type="ECO:0000313" key="6">
    <source>
        <dbReference type="EMBL" id="QOT74258.1"/>
    </source>
</evidence>
<dbReference type="GO" id="GO:0016491">
    <property type="term" value="F:oxidoreductase activity"/>
    <property type="evidence" value="ECO:0007669"/>
    <property type="project" value="UniProtKB-KW"/>
</dbReference>
<evidence type="ECO:0000256" key="2">
    <source>
        <dbReference type="ARBA" id="ARBA00022723"/>
    </source>
</evidence>
<accession>A0A4Q4IV11</accession>
<keyword evidence="1" id="KW-0004">4Fe-4S</keyword>
<keyword evidence="4" id="KW-0408">Iron</keyword>
<proteinExistence type="predicted"/>
<dbReference type="PROSITE" id="PS51257">
    <property type="entry name" value="PROKAR_LIPOPROTEIN"/>
    <property type="match status" value="1"/>
</dbReference>
<protein>
    <submittedName>
        <fullName evidence="6">FAD-dependent oxidoreductase</fullName>
    </submittedName>
</protein>
<organism evidence="6 7">
    <name type="scientific">Sphingobium fuliginis (strain ATCC 27551)</name>
    <dbReference type="NCBI Taxonomy" id="336203"/>
    <lineage>
        <taxon>Bacteria</taxon>
        <taxon>Pseudomonadati</taxon>
        <taxon>Pseudomonadota</taxon>
        <taxon>Alphaproteobacteria</taxon>
        <taxon>Sphingomonadales</taxon>
        <taxon>Sphingomonadaceae</taxon>
        <taxon>Sphingobium</taxon>
    </lineage>
</organism>
<name>A0A4Q4IV11_SPHSA</name>